<dbReference type="AlphaFoldDB" id="A0A2S6GGB0"/>
<dbReference type="EMBL" id="PTIY01000027">
    <property type="protein sequence ID" value="PPK64257.1"/>
    <property type="molecule type" value="Genomic_DNA"/>
</dbReference>
<feature type="domain" description="Putative restriction endonuclease" evidence="1">
    <location>
        <begin position="16"/>
        <end position="174"/>
    </location>
</feature>
<dbReference type="Proteomes" id="UP000238071">
    <property type="component" value="Unassembled WGS sequence"/>
</dbReference>
<keyword evidence="2" id="KW-0540">Nuclease</keyword>
<dbReference type="PANTHER" id="PTHR36558">
    <property type="entry name" value="GLR1098 PROTEIN"/>
    <property type="match status" value="1"/>
</dbReference>
<accession>A0A2S6GGB0</accession>
<keyword evidence="2" id="KW-0378">Hydrolase</keyword>
<protein>
    <submittedName>
        <fullName evidence="2">Uma2 family endonuclease</fullName>
    </submittedName>
</protein>
<comment type="caution">
    <text evidence="2">The sequence shown here is derived from an EMBL/GenBank/DDBJ whole genome shotgun (WGS) entry which is preliminary data.</text>
</comment>
<dbReference type="RefSeq" id="WP_104425387.1">
    <property type="nucleotide sequence ID" value="NZ_PTIY01000027.1"/>
</dbReference>
<gene>
    <name evidence="2" type="ORF">B0F88_1272</name>
</gene>
<evidence type="ECO:0000313" key="2">
    <source>
        <dbReference type="EMBL" id="PPK64257.1"/>
    </source>
</evidence>
<keyword evidence="2" id="KW-0255">Endonuclease</keyword>
<reference evidence="2 3" key="1">
    <citation type="submission" date="2018-02" db="EMBL/GenBank/DDBJ databases">
        <title>Subsurface microbial communities from deep shales in Ohio and West Virginia, USA.</title>
        <authorList>
            <person name="Wrighton K."/>
        </authorList>
    </citation>
    <scope>NUCLEOTIDE SEQUENCE [LARGE SCALE GENOMIC DNA]</scope>
    <source>
        <strain evidence="2 3">OWC-G53F</strain>
    </source>
</reference>
<dbReference type="Pfam" id="PF05685">
    <property type="entry name" value="Uma2"/>
    <property type="match status" value="1"/>
</dbReference>
<keyword evidence="3" id="KW-1185">Reference proteome</keyword>
<dbReference type="SUPFAM" id="SSF52980">
    <property type="entry name" value="Restriction endonuclease-like"/>
    <property type="match status" value="1"/>
</dbReference>
<dbReference type="GO" id="GO:0004519">
    <property type="term" value="F:endonuclease activity"/>
    <property type="evidence" value="ECO:0007669"/>
    <property type="project" value="UniProtKB-KW"/>
</dbReference>
<evidence type="ECO:0000259" key="1">
    <source>
        <dbReference type="Pfam" id="PF05685"/>
    </source>
</evidence>
<proteinExistence type="predicted"/>
<evidence type="ECO:0000313" key="3">
    <source>
        <dbReference type="Proteomes" id="UP000238071"/>
    </source>
</evidence>
<name>A0A2S6GGB0_9GAMM</name>
<dbReference type="CDD" id="cd06260">
    <property type="entry name" value="DUF820-like"/>
    <property type="match status" value="1"/>
</dbReference>
<sequence>MTNPAFVLPDPIVTPEAYLLLENDNNTETRHEYVNGLVYAMTGTSRDHNRISGRLYVRLSQHLQGTRCEPFQSDMKVRIQRGSDVRFYYPDVQVACEEETDRYYNEQPCLIVEVLSDSTQRTDRTEKLMAYQTIDRLQEYVLLSQDSPYLEIYRRRSDWQRESFSEKQTVTLESIDLTLVVEELYL</sequence>
<dbReference type="OrthoDB" id="26750at2"/>
<organism evidence="2 3">
    <name type="scientific">Methylobacter tundripaludum</name>
    <dbReference type="NCBI Taxonomy" id="173365"/>
    <lineage>
        <taxon>Bacteria</taxon>
        <taxon>Pseudomonadati</taxon>
        <taxon>Pseudomonadota</taxon>
        <taxon>Gammaproteobacteria</taxon>
        <taxon>Methylococcales</taxon>
        <taxon>Methylococcaceae</taxon>
        <taxon>Methylobacter</taxon>
    </lineage>
</organism>
<dbReference type="PANTHER" id="PTHR36558:SF1">
    <property type="entry name" value="RESTRICTION ENDONUCLEASE DOMAIN-CONTAINING PROTEIN-RELATED"/>
    <property type="match status" value="1"/>
</dbReference>
<dbReference type="InterPro" id="IPR012296">
    <property type="entry name" value="Nuclease_put_TT1808"/>
</dbReference>
<dbReference type="InterPro" id="IPR011335">
    <property type="entry name" value="Restrct_endonuc-II-like"/>
</dbReference>
<dbReference type="InterPro" id="IPR008538">
    <property type="entry name" value="Uma2"/>
</dbReference>
<dbReference type="Gene3D" id="3.90.1570.10">
    <property type="entry name" value="tt1808, chain A"/>
    <property type="match status" value="1"/>
</dbReference>